<feature type="region of interest" description="Disordered" evidence="1">
    <location>
        <begin position="133"/>
        <end position="192"/>
    </location>
</feature>
<evidence type="ECO:0000313" key="3">
    <source>
        <dbReference type="Proteomes" id="UP001629249"/>
    </source>
</evidence>
<gene>
    <name evidence="2" type="ORF">PQR66_27225</name>
</gene>
<dbReference type="RefSeq" id="WP_408330501.1">
    <property type="nucleotide sequence ID" value="NZ_JAQQFH010000015.1"/>
</dbReference>
<accession>A0ABW8ZU66</accession>
<feature type="region of interest" description="Disordered" evidence="1">
    <location>
        <begin position="19"/>
        <end position="67"/>
    </location>
</feature>
<evidence type="ECO:0000256" key="1">
    <source>
        <dbReference type="SAM" id="MobiDB-lite"/>
    </source>
</evidence>
<evidence type="ECO:0000313" key="2">
    <source>
        <dbReference type="EMBL" id="MFL9886762.1"/>
    </source>
</evidence>
<name>A0ABW8ZU66_9BURK</name>
<dbReference type="Proteomes" id="UP001629249">
    <property type="component" value="Unassembled WGS sequence"/>
</dbReference>
<keyword evidence="3" id="KW-1185">Reference proteome</keyword>
<sequence length="288" mass="31044">MTTTASFFTRILADIFPGKAASARDATPQTMREPSPAPAAPEPGKSSDEARPRVIGQGDPNETHVTIGGVPNLFVDEGDCVMQFVPAFDEAMKQTQFGMKVLPELEPHWSEAAMHRCNLKQAIAVAIRGSGREAGLPCAPPTAAARTGHQRSPNAAEEPVLTGLDDSDEDTAATPRRHVDSGSRAPDSATVSGRVTAWGEEKFPRRMPGGPRFYTSFAIRLQTLSGERVLQGEGLKDAISESGCQVGDVVSVRRLRKIKVQAFENGGEPKMKNGAPVLWDKWLWSITK</sequence>
<organism evidence="2 3">
    <name type="scientific">Paraburkholderia agricolaris</name>
    <dbReference type="NCBI Taxonomy" id="2152888"/>
    <lineage>
        <taxon>Bacteria</taxon>
        <taxon>Pseudomonadati</taxon>
        <taxon>Pseudomonadota</taxon>
        <taxon>Betaproteobacteria</taxon>
        <taxon>Burkholderiales</taxon>
        <taxon>Burkholderiaceae</taxon>
        <taxon>Paraburkholderia</taxon>
    </lineage>
</organism>
<protein>
    <submittedName>
        <fullName evidence="2">Uncharacterized protein</fullName>
    </submittedName>
</protein>
<reference evidence="2 3" key="1">
    <citation type="journal article" date="2024" name="Chem. Sci.">
        <title>Discovery of megapolipeptins by genome mining of a Burkholderiales bacteria collection.</title>
        <authorList>
            <person name="Paulo B.S."/>
            <person name="Recchia M.J.J."/>
            <person name="Lee S."/>
            <person name="Fergusson C.H."/>
            <person name="Romanowski S.B."/>
            <person name="Hernandez A."/>
            <person name="Krull N."/>
            <person name="Liu D.Y."/>
            <person name="Cavanagh H."/>
            <person name="Bos A."/>
            <person name="Gray C.A."/>
            <person name="Murphy B.T."/>
            <person name="Linington R.G."/>
            <person name="Eustaquio A.S."/>
        </authorList>
    </citation>
    <scope>NUCLEOTIDE SEQUENCE [LARGE SCALE GENOMIC DNA]</scope>
    <source>
        <strain evidence="2 3">RL16-012-BIC-B</strain>
    </source>
</reference>
<comment type="caution">
    <text evidence="2">The sequence shown here is derived from an EMBL/GenBank/DDBJ whole genome shotgun (WGS) entry which is preliminary data.</text>
</comment>
<dbReference type="EMBL" id="JAQQFN010000023">
    <property type="protein sequence ID" value="MFL9886762.1"/>
    <property type="molecule type" value="Genomic_DNA"/>
</dbReference>
<proteinExistence type="predicted"/>